<sequence length="270" mass="30662">MERLTALFHAFEENSDELAGLDPNKAHFAEFANVQERYYSLAARVVNILHAAGASEASTSWSTDEARNDNRSLATVIQKRRIKLPETSLPTFDGKYKGWLSFKNAFNSMIGSQSDLFDVDKLHYLKSALTGKATNKIRILAIDGTNYAKAWQLLERAYEHVASLSALGVSVRSEIMVHILESKLPKSVLERWETTLERDDFSKIDDMYEFQYKSAVCASKRERLRGAESEKGKDESSTKKKRISGPNQCCQLSYFLARSSYFFFDLVHTN</sequence>
<name>A0A151WGF9_9HYME</name>
<evidence type="ECO:0000313" key="2">
    <source>
        <dbReference type="Proteomes" id="UP000075809"/>
    </source>
</evidence>
<accession>A0A151WGF9</accession>
<keyword evidence="2" id="KW-1185">Reference proteome</keyword>
<organism evidence="1 2">
    <name type="scientific">Mycetomoellerius zeteki</name>
    <dbReference type="NCBI Taxonomy" id="64791"/>
    <lineage>
        <taxon>Eukaryota</taxon>
        <taxon>Metazoa</taxon>
        <taxon>Ecdysozoa</taxon>
        <taxon>Arthropoda</taxon>
        <taxon>Hexapoda</taxon>
        <taxon>Insecta</taxon>
        <taxon>Pterygota</taxon>
        <taxon>Neoptera</taxon>
        <taxon>Endopterygota</taxon>
        <taxon>Hymenoptera</taxon>
        <taxon>Apocrita</taxon>
        <taxon>Aculeata</taxon>
        <taxon>Formicoidea</taxon>
        <taxon>Formicidae</taxon>
        <taxon>Myrmicinae</taxon>
        <taxon>Mycetomoellerius</taxon>
    </lineage>
</organism>
<proteinExistence type="predicted"/>
<dbReference type="AlphaFoldDB" id="A0A151WGF9"/>
<dbReference type="STRING" id="64791.A0A151WGF9"/>
<gene>
    <name evidence="1" type="ORF">ALC60_14096</name>
</gene>
<reference evidence="1 2" key="1">
    <citation type="submission" date="2015-09" db="EMBL/GenBank/DDBJ databases">
        <title>Trachymyrmex zeteki WGS genome.</title>
        <authorList>
            <person name="Nygaard S."/>
            <person name="Hu H."/>
            <person name="Boomsma J."/>
            <person name="Zhang G."/>
        </authorList>
    </citation>
    <scope>NUCLEOTIDE SEQUENCE [LARGE SCALE GENOMIC DNA]</scope>
    <source>
        <strain evidence="1">Tzet28-1</strain>
        <tissue evidence="1">Whole body</tissue>
    </source>
</reference>
<dbReference type="PANTHER" id="PTHR22954:SF3">
    <property type="entry name" value="PROTEIN CBG08539"/>
    <property type="match status" value="1"/>
</dbReference>
<dbReference type="Proteomes" id="UP000075809">
    <property type="component" value="Unassembled WGS sequence"/>
</dbReference>
<dbReference type="EMBL" id="KQ983177">
    <property type="protein sequence ID" value="KYQ46897.1"/>
    <property type="molecule type" value="Genomic_DNA"/>
</dbReference>
<dbReference type="Pfam" id="PF03564">
    <property type="entry name" value="DUF1759"/>
    <property type="match status" value="1"/>
</dbReference>
<protein>
    <submittedName>
        <fullName evidence="1">Uncharacterized protein</fullName>
    </submittedName>
</protein>
<dbReference type="PANTHER" id="PTHR22954">
    <property type="entry name" value="RETROVIRAL PROTEASE-RELATED"/>
    <property type="match status" value="1"/>
</dbReference>
<evidence type="ECO:0000313" key="1">
    <source>
        <dbReference type="EMBL" id="KYQ46897.1"/>
    </source>
</evidence>
<dbReference type="InterPro" id="IPR005312">
    <property type="entry name" value="DUF1759"/>
</dbReference>